<name>A0A5B2V8V2_9HYPH</name>
<dbReference type="GO" id="GO:0005829">
    <property type="term" value="C:cytosol"/>
    <property type="evidence" value="ECO:0007669"/>
    <property type="project" value="TreeGrafter"/>
</dbReference>
<accession>A0A5B2V8V2</accession>
<dbReference type="OrthoDB" id="9782449at2"/>
<dbReference type="Pfam" id="PF00702">
    <property type="entry name" value="Hydrolase"/>
    <property type="match status" value="1"/>
</dbReference>
<dbReference type="SUPFAM" id="SSF56784">
    <property type="entry name" value="HAD-like"/>
    <property type="match status" value="1"/>
</dbReference>
<dbReference type="InterPro" id="IPR050155">
    <property type="entry name" value="HAD-like_hydrolase_sf"/>
</dbReference>
<reference evidence="1 2" key="1">
    <citation type="submission" date="2019-09" db="EMBL/GenBank/DDBJ databases">
        <title>Salinarimonas rosea gen. nov., sp. nov., a new member of the a-2 subgroup of the Proteobacteria.</title>
        <authorList>
            <person name="Liu J."/>
        </authorList>
    </citation>
    <scope>NUCLEOTIDE SEQUENCE [LARGE SCALE GENOMIC DNA]</scope>
    <source>
        <strain evidence="1 2">BN140002</strain>
    </source>
</reference>
<reference evidence="1 2" key="2">
    <citation type="submission" date="2019-09" db="EMBL/GenBank/DDBJ databases">
        <authorList>
            <person name="Jin C."/>
        </authorList>
    </citation>
    <scope>NUCLEOTIDE SEQUENCE [LARGE SCALE GENOMIC DNA]</scope>
    <source>
        <strain evidence="1 2">BN140002</strain>
    </source>
</reference>
<organism evidence="1 2">
    <name type="scientific">Salinarimonas soli</name>
    <dbReference type="NCBI Taxonomy" id="1638099"/>
    <lineage>
        <taxon>Bacteria</taxon>
        <taxon>Pseudomonadati</taxon>
        <taxon>Pseudomonadota</taxon>
        <taxon>Alphaproteobacteria</taxon>
        <taxon>Hyphomicrobiales</taxon>
        <taxon>Salinarimonadaceae</taxon>
        <taxon>Salinarimonas</taxon>
    </lineage>
</organism>
<dbReference type="PANTHER" id="PTHR43434:SF20">
    <property type="entry name" value="5'-NUCLEOTIDASE"/>
    <property type="match status" value="1"/>
</dbReference>
<dbReference type="PANTHER" id="PTHR43434">
    <property type="entry name" value="PHOSPHOGLYCOLATE PHOSPHATASE"/>
    <property type="match status" value="1"/>
</dbReference>
<dbReference type="InterPro" id="IPR036412">
    <property type="entry name" value="HAD-like_sf"/>
</dbReference>
<dbReference type="AlphaFoldDB" id="A0A5B2V8V2"/>
<dbReference type="GO" id="GO:0004713">
    <property type="term" value="F:protein tyrosine kinase activity"/>
    <property type="evidence" value="ECO:0007669"/>
    <property type="project" value="TreeGrafter"/>
</dbReference>
<evidence type="ECO:0000313" key="2">
    <source>
        <dbReference type="Proteomes" id="UP000323142"/>
    </source>
</evidence>
<gene>
    <name evidence="1" type="ORF">F0L46_17310</name>
</gene>
<sequence length="224" mass="24345">MNAILVDLNGTVIDSRPGVLASYRTALRQLGAAVPDIGELEWVIGPPLRGSFAKLLGPGGDVEEAVCLYRHHYREKGIYDAHVYDGMPDALAEIRKSPGGKVLLCTAKALPYARQIIEHFRLGDLFDGLYGAEFGGRFDDKGELIAHIVEYEGVDPRRAVIIWDRDNDVRAARRHFIPSIGALWGYGSIDELEGAGVTVLCRAPEALPSVVRSVLASHGGPSRC</sequence>
<dbReference type="Gene3D" id="3.40.50.1000">
    <property type="entry name" value="HAD superfamily/HAD-like"/>
    <property type="match status" value="1"/>
</dbReference>
<dbReference type="InterPro" id="IPR023214">
    <property type="entry name" value="HAD_sf"/>
</dbReference>
<dbReference type="Gene3D" id="1.10.150.240">
    <property type="entry name" value="Putative phosphatase, domain 2"/>
    <property type="match status" value="1"/>
</dbReference>
<dbReference type="EMBL" id="VUOA01000031">
    <property type="protein sequence ID" value="KAA2235923.1"/>
    <property type="molecule type" value="Genomic_DNA"/>
</dbReference>
<keyword evidence="1" id="KW-0378">Hydrolase</keyword>
<proteinExistence type="predicted"/>
<comment type="caution">
    <text evidence="1">The sequence shown here is derived from an EMBL/GenBank/DDBJ whole genome shotgun (WGS) entry which is preliminary data.</text>
</comment>
<dbReference type="Proteomes" id="UP000323142">
    <property type="component" value="Unassembled WGS sequence"/>
</dbReference>
<dbReference type="GO" id="GO:0016787">
    <property type="term" value="F:hydrolase activity"/>
    <property type="evidence" value="ECO:0007669"/>
    <property type="project" value="UniProtKB-KW"/>
</dbReference>
<dbReference type="InterPro" id="IPR023198">
    <property type="entry name" value="PGP-like_dom2"/>
</dbReference>
<dbReference type="RefSeq" id="WP_149819825.1">
    <property type="nucleotide sequence ID" value="NZ_VUOA01000031.1"/>
</dbReference>
<evidence type="ECO:0000313" key="1">
    <source>
        <dbReference type="EMBL" id="KAA2235923.1"/>
    </source>
</evidence>
<protein>
    <submittedName>
        <fullName evidence="1">HAD hydrolase-like protein</fullName>
    </submittedName>
</protein>
<keyword evidence="2" id="KW-1185">Reference proteome</keyword>